<dbReference type="Pfam" id="PF04542">
    <property type="entry name" value="Sigma70_r2"/>
    <property type="match status" value="1"/>
</dbReference>
<keyword evidence="4" id="KW-0238">DNA-binding</keyword>
<keyword evidence="9" id="KW-1185">Reference proteome</keyword>
<dbReference type="InterPro" id="IPR007627">
    <property type="entry name" value="RNA_pol_sigma70_r2"/>
</dbReference>
<name>A0A4R8IIN3_9FLAO</name>
<evidence type="ECO:0000256" key="2">
    <source>
        <dbReference type="ARBA" id="ARBA00023015"/>
    </source>
</evidence>
<protein>
    <submittedName>
        <fullName evidence="8">RNA polymerase sigma-70 factor (ECF subfamily)</fullName>
    </submittedName>
</protein>
<evidence type="ECO:0000256" key="5">
    <source>
        <dbReference type="ARBA" id="ARBA00023163"/>
    </source>
</evidence>
<keyword evidence="5" id="KW-0804">Transcription</keyword>
<dbReference type="SUPFAM" id="SSF88659">
    <property type="entry name" value="Sigma3 and sigma4 domains of RNA polymerase sigma factors"/>
    <property type="match status" value="1"/>
</dbReference>
<dbReference type="PANTHER" id="PTHR43133">
    <property type="entry name" value="RNA POLYMERASE ECF-TYPE SIGMA FACTO"/>
    <property type="match status" value="1"/>
</dbReference>
<sequence>MVLNCFENRGNHFGILPSYSQKARMNRNLQHIFSKAKKNDRLAQKSLFEMFSGKMLSVANSYINNRDDAEDVLMNAFYKAFTKLEDCKNYESFPFWLRKIVVNDAISFIRTNKHILYAETEFTDAIAEHTEDIDTFSQDIDLEVIFKEMPIGYKLIFNLSVFEEKKHQEIAEILNISEGTSKSQLSKAKKWLQDYFNQQNTKQNAESEI</sequence>
<dbReference type="EMBL" id="SOEO01000001">
    <property type="protein sequence ID" value="TDX86695.1"/>
    <property type="molecule type" value="Genomic_DNA"/>
</dbReference>
<comment type="caution">
    <text evidence="8">The sequence shown here is derived from an EMBL/GenBank/DDBJ whole genome shotgun (WGS) entry which is preliminary data.</text>
</comment>
<dbReference type="InterPro" id="IPR013249">
    <property type="entry name" value="RNA_pol_sigma70_r4_t2"/>
</dbReference>
<evidence type="ECO:0000259" key="7">
    <source>
        <dbReference type="Pfam" id="PF08281"/>
    </source>
</evidence>
<dbReference type="GO" id="GO:0003677">
    <property type="term" value="F:DNA binding"/>
    <property type="evidence" value="ECO:0007669"/>
    <property type="project" value="UniProtKB-KW"/>
</dbReference>
<dbReference type="PANTHER" id="PTHR43133:SF8">
    <property type="entry name" value="RNA POLYMERASE SIGMA FACTOR HI_1459-RELATED"/>
    <property type="match status" value="1"/>
</dbReference>
<feature type="domain" description="RNA polymerase sigma-70 region 2" evidence="6">
    <location>
        <begin position="47"/>
        <end position="113"/>
    </location>
</feature>
<feature type="domain" description="RNA polymerase sigma factor 70 region 4 type 2" evidence="7">
    <location>
        <begin position="146"/>
        <end position="192"/>
    </location>
</feature>
<comment type="similarity">
    <text evidence="1">Belongs to the sigma-70 factor family. ECF subfamily.</text>
</comment>
<dbReference type="InterPro" id="IPR039425">
    <property type="entry name" value="RNA_pol_sigma-70-like"/>
</dbReference>
<dbReference type="AlphaFoldDB" id="A0A4R8IIN3"/>
<evidence type="ECO:0000256" key="4">
    <source>
        <dbReference type="ARBA" id="ARBA00023125"/>
    </source>
</evidence>
<evidence type="ECO:0000256" key="3">
    <source>
        <dbReference type="ARBA" id="ARBA00023082"/>
    </source>
</evidence>
<evidence type="ECO:0000256" key="1">
    <source>
        <dbReference type="ARBA" id="ARBA00010641"/>
    </source>
</evidence>
<evidence type="ECO:0000259" key="6">
    <source>
        <dbReference type="Pfam" id="PF04542"/>
    </source>
</evidence>
<evidence type="ECO:0000313" key="9">
    <source>
        <dbReference type="Proteomes" id="UP000295313"/>
    </source>
</evidence>
<dbReference type="Gene3D" id="1.10.10.10">
    <property type="entry name" value="Winged helix-like DNA-binding domain superfamily/Winged helix DNA-binding domain"/>
    <property type="match status" value="1"/>
</dbReference>
<evidence type="ECO:0000313" key="8">
    <source>
        <dbReference type="EMBL" id="TDX86695.1"/>
    </source>
</evidence>
<dbReference type="InterPro" id="IPR036388">
    <property type="entry name" value="WH-like_DNA-bd_sf"/>
</dbReference>
<keyword evidence="2" id="KW-0805">Transcription regulation</keyword>
<dbReference type="Proteomes" id="UP000295313">
    <property type="component" value="Unassembled WGS sequence"/>
</dbReference>
<dbReference type="InterPro" id="IPR013325">
    <property type="entry name" value="RNA_pol_sigma_r2"/>
</dbReference>
<dbReference type="NCBIfam" id="TIGR02937">
    <property type="entry name" value="sigma70-ECF"/>
    <property type="match status" value="1"/>
</dbReference>
<proteinExistence type="inferred from homology"/>
<dbReference type="InterPro" id="IPR014284">
    <property type="entry name" value="RNA_pol_sigma-70_dom"/>
</dbReference>
<dbReference type="SUPFAM" id="SSF88946">
    <property type="entry name" value="Sigma2 domain of RNA polymerase sigma factors"/>
    <property type="match status" value="1"/>
</dbReference>
<dbReference type="Pfam" id="PF08281">
    <property type="entry name" value="Sigma70_r4_2"/>
    <property type="match status" value="1"/>
</dbReference>
<keyword evidence="3" id="KW-0731">Sigma factor</keyword>
<dbReference type="GO" id="GO:0016987">
    <property type="term" value="F:sigma factor activity"/>
    <property type="evidence" value="ECO:0007669"/>
    <property type="project" value="UniProtKB-KW"/>
</dbReference>
<gene>
    <name evidence="8" type="ORF">B0I22_0841</name>
</gene>
<reference evidence="8 9" key="1">
    <citation type="submission" date="2019-03" db="EMBL/GenBank/DDBJ databases">
        <title>Genomic Encyclopedia of Type Strains, Phase III (KMG-III): the genomes of soil and plant-associated and newly described type strains.</title>
        <authorList>
            <person name="Whitman W."/>
        </authorList>
    </citation>
    <scope>NUCLEOTIDE SEQUENCE [LARGE SCALE GENOMIC DNA]</scope>
    <source>
        <strain evidence="8 9">CGMCC 1.12802</strain>
    </source>
</reference>
<dbReference type="CDD" id="cd06171">
    <property type="entry name" value="Sigma70_r4"/>
    <property type="match status" value="1"/>
</dbReference>
<organism evidence="8 9">
    <name type="scientific">Epilithonimonas xixisoli</name>
    <dbReference type="NCBI Taxonomy" id="1476462"/>
    <lineage>
        <taxon>Bacteria</taxon>
        <taxon>Pseudomonadati</taxon>
        <taxon>Bacteroidota</taxon>
        <taxon>Flavobacteriia</taxon>
        <taxon>Flavobacteriales</taxon>
        <taxon>Weeksellaceae</taxon>
        <taxon>Chryseobacterium group</taxon>
        <taxon>Epilithonimonas</taxon>
    </lineage>
</organism>
<dbReference type="InterPro" id="IPR013324">
    <property type="entry name" value="RNA_pol_sigma_r3/r4-like"/>
</dbReference>
<dbReference type="GO" id="GO:0006352">
    <property type="term" value="P:DNA-templated transcription initiation"/>
    <property type="evidence" value="ECO:0007669"/>
    <property type="project" value="InterPro"/>
</dbReference>
<accession>A0A4R8IIN3</accession>
<dbReference type="Gene3D" id="1.10.1740.10">
    <property type="match status" value="1"/>
</dbReference>